<evidence type="ECO:0000313" key="1">
    <source>
        <dbReference type="EMBL" id="MWJ26721.1"/>
    </source>
</evidence>
<protein>
    <submittedName>
        <fullName evidence="1">Uncharacterized protein</fullName>
    </submittedName>
</protein>
<name>A0A7X3GXT9_9GAMM</name>
<proteinExistence type="predicted"/>
<dbReference type="AlphaFoldDB" id="A0A7X3GXT9"/>
<sequence>MERFFTSIEKAIEAQDWYGALSTALTIPDIAGKLENPELGVGARYKGWYRNWLQDKYTGSGPAGNHIFLSDEDCYGLRCSYLHAGGGELERKAKHTLERFHFIQPPKWGRAHLNQLNNVLQLQVDEFCNDMVEAGRRWFHWTQTERPDVVQRMDALLIIHNADNGIPGLINFG</sequence>
<organism evidence="1 2">
    <name type="scientific">Vreelandella zhuhanensis</name>
    <dbReference type="NCBI Taxonomy" id="2684210"/>
    <lineage>
        <taxon>Bacteria</taxon>
        <taxon>Pseudomonadati</taxon>
        <taxon>Pseudomonadota</taxon>
        <taxon>Gammaproteobacteria</taxon>
        <taxon>Oceanospirillales</taxon>
        <taxon>Halomonadaceae</taxon>
        <taxon>Vreelandella</taxon>
    </lineage>
</organism>
<gene>
    <name evidence="1" type="ORF">GPM19_00615</name>
</gene>
<keyword evidence="2" id="KW-1185">Reference proteome</keyword>
<comment type="caution">
    <text evidence="1">The sequence shown here is derived from an EMBL/GenBank/DDBJ whole genome shotgun (WGS) entry which is preliminary data.</text>
</comment>
<dbReference type="RefSeq" id="WP_160416960.1">
    <property type="nucleotide sequence ID" value="NZ_WTKP01000001.1"/>
</dbReference>
<dbReference type="EMBL" id="WTKP01000001">
    <property type="protein sequence ID" value="MWJ26721.1"/>
    <property type="molecule type" value="Genomic_DNA"/>
</dbReference>
<reference evidence="1 2" key="1">
    <citation type="submission" date="2019-12" db="EMBL/GenBank/DDBJ databases">
        <title>Halomonas rutogse sp. nov. isolated from two lakes on Tibetan Plateau.</title>
        <authorList>
            <person name="Gao P."/>
        </authorList>
    </citation>
    <scope>NUCLEOTIDE SEQUENCE [LARGE SCALE GENOMIC DNA]</scope>
    <source>
        <strain evidence="1 2">ZH2S</strain>
    </source>
</reference>
<evidence type="ECO:0000313" key="2">
    <source>
        <dbReference type="Proteomes" id="UP000437638"/>
    </source>
</evidence>
<dbReference type="Proteomes" id="UP000437638">
    <property type="component" value="Unassembled WGS sequence"/>
</dbReference>
<accession>A0A7X3GXT9</accession>